<dbReference type="NCBIfam" id="NF005250">
    <property type="entry name" value="PRK06761.1"/>
    <property type="match status" value="1"/>
</dbReference>
<dbReference type="Proteomes" id="UP000244089">
    <property type="component" value="Unassembled WGS sequence"/>
</dbReference>
<reference evidence="1 2" key="1">
    <citation type="submission" date="2018-04" db="EMBL/GenBank/DDBJ databases">
        <title>Subsurface microbial communities from deep shales in Ohio and West Virginia, USA.</title>
        <authorList>
            <person name="Wrighton K."/>
        </authorList>
    </citation>
    <scope>NUCLEOTIDE SEQUENCE [LARGE SCALE GENOMIC DNA]</scope>
    <source>
        <strain evidence="1 2">WC1</strain>
    </source>
</reference>
<evidence type="ECO:0000313" key="2">
    <source>
        <dbReference type="Proteomes" id="UP000244089"/>
    </source>
</evidence>
<sequence length="284" mass="33164">MNTKLILVEGIPGSGKTSTAEYISSYLNRKNIANELFKEGNLDHPADYESTACLSKDEFREIQSQLRIDKRLFSNYTTNKEDYYLIEYGKLYHDNKINISDQILNQLAESDVYNLPPAEHSRLVKDKWSSFAKAAATQEQVNIFECCFLQNPLTTMMAYHNTSKDYIIKHVKDLEQIISELNPLLILLEAKNIEEQFDRVKKERSEEWLNFVIDYVTNQSYGQENNLDGYSGLIEFYQNLAELELNIFSKLKMRKILIKDPHSNWEQNYQKINSFLKKAAKVNK</sequence>
<organism evidence="1 2">
    <name type="scientific">Halanaerobium saccharolyticum</name>
    <dbReference type="NCBI Taxonomy" id="43595"/>
    <lineage>
        <taxon>Bacteria</taxon>
        <taxon>Bacillati</taxon>
        <taxon>Bacillota</taxon>
        <taxon>Clostridia</taxon>
        <taxon>Halanaerobiales</taxon>
        <taxon>Halanaerobiaceae</taxon>
        <taxon>Halanaerobium</taxon>
    </lineage>
</organism>
<accession>A0A2T5RPJ9</accession>
<proteinExistence type="predicted"/>
<gene>
    <name evidence="1" type="ORF">C8C76_104108</name>
</gene>
<dbReference type="InterPro" id="IPR027417">
    <property type="entry name" value="P-loop_NTPase"/>
</dbReference>
<evidence type="ECO:0000313" key="1">
    <source>
        <dbReference type="EMBL" id="PTW01754.1"/>
    </source>
</evidence>
<dbReference type="AlphaFoldDB" id="A0A2T5RPJ9"/>
<dbReference type="SUPFAM" id="SSF52540">
    <property type="entry name" value="P-loop containing nucleoside triphosphate hydrolases"/>
    <property type="match status" value="1"/>
</dbReference>
<dbReference type="EMBL" id="QAXS01000004">
    <property type="protein sequence ID" value="PTW01754.1"/>
    <property type="molecule type" value="Genomic_DNA"/>
</dbReference>
<dbReference type="RefSeq" id="WP_181248133.1">
    <property type="nucleotide sequence ID" value="NZ_QAXS01000004.1"/>
</dbReference>
<dbReference type="Gene3D" id="3.40.50.300">
    <property type="entry name" value="P-loop containing nucleotide triphosphate hydrolases"/>
    <property type="match status" value="1"/>
</dbReference>
<protein>
    <submittedName>
        <fullName evidence="1">Uncharacterized protein</fullName>
    </submittedName>
</protein>
<name>A0A2T5RPJ9_9FIRM</name>
<comment type="caution">
    <text evidence="1">The sequence shown here is derived from an EMBL/GenBank/DDBJ whole genome shotgun (WGS) entry which is preliminary data.</text>
</comment>